<protein>
    <submittedName>
        <fullName evidence="1">Uncharacterized protein</fullName>
    </submittedName>
</protein>
<accession>A0ACB8ST38</accession>
<proteinExistence type="predicted"/>
<organism evidence="1 2">
    <name type="scientific">Artomyces pyxidatus</name>
    <dbReference type="NCBI Taxonomy" id="48021"/>
    <lineage>
        <taxon>Eukaryota</taxon>
        <taxon>Fungi</taxon>
        <taxon>Dikarya</taxon>
        <taxon>Basidiomycota</taxon>
        <taxon>Agaricomycotina</taxon>
        <taxon>Agaricomycetes</taxon>
        <taxon>Russulales</taxon>
        <taxon>Auriscalpiaceae</taxon>
        <taxon>Artomyces</taxon>
    </lineage>
</organism>
<evidence type="ECO:0000313" key="1">
    <source>
        <dbReference type="EMBL" id="KAI0059769.1"/>
    </source>
</evidence>
<reference evidence="1" key="2">
    <citation type="journal article" date="2022" name="New Phytol.">
        <title>Evolutionary transition to the ectomycorrhizal habit in the genomes of a hyperdiverse lineage of mushroom-forming fungi.</title>
        <authorList>
            <person name="Looney B."/>
            <person name="Miyauchi S."/>
            <person name="Morin E."/>
            <person name="Drula E."/>
            <person name="Courty P.E."/>
            <person name="Kohler A."/>
            <person name="Kuo A."/>
            <person name="LaButti K."/>
            <person name="Pangilinan J."/>
            <person name="Lipzen A."/>
            <person name="Riley R."/>
            <person name="Andreopoulos W."/>
            <person name="He G."/>
            <person name="Johnson J."/>
            <person name="Nolan M."/>
            <person name="Tritt A."/>
            <person name="Barry K.W."/>
            <person name="Grigoriev I.V."/>
            <person name="Nagy L.G."/>
            <person name="Hibbett D."/>
            <person name="Henrissat B."/>
            <person name="Matheny P.B."/>
            <person name="Labbe J."/>
            <person name="Martin F.M."/>
        </authorList>
    </citation>
    <scope>NUCLEOTIDE SEQUENCE</scope>
    <source>
        <strain evidence="1">HHB10654</strain>
    </source>
</reference>
<name>A0ACB8ST38_9AGAM</name>
<evidence type="ECO:0000313" key="2">
    <source>
        <dbReference type="Proteomes" id="UP000814140"/>
    </source>
</evidence>
<reference evidence="1" key="1">
    <citation type="submission" date="2021-03" db="EMBL/GenBank/DDBJ databases">
        <authorList>
            <consortium name="DOE Joint Genome Institute"/>
            <person name="Ahrendt S."/>
            <person name="Looney B.P."/>
            <person name="Miyauchi S."/>
            <person name="Morin E."/>
            <person name="Drula E."/>
            <person name="Courty P.E."/>
            <person name="Chicoki N."/>
            <person name="Fauchery L."/>
            <person name="Kohler A."/>
            <person name="Kuo A."/>
            <person name="Labutti K."/>
            <person name="Pangilinan J."/>
            <person name="Lipzen A."/>
            <person name="Riley R."/>
            <person name="Andreopoulos W."/>
            <person name="He G."/>
            <person name="Johnson J."/>
            <person name="Barry K.W."/>
            <person name="Grigoriev I.V."/>
            <person name="Nagy L."/>
            <person name="Hibbett D."/>
            <person name="Henrissat B."/>
            <person name="Matheny P.B."/>
            <person name="Labbe J."/>
            <person name="Martin F."/>
        </authorList>
    </citation>
    <scope>NUCLEOTIDE SEQUENCE</scope>
    <source>
        <strain evidence="1">HHB10654</strain>
    </source>
</reference>
<dbReference type="Proteomes" id="UP000814140">
    <property type="component" value="Unassembled WGS sequence"/>
</dbReference>
<dbReference type="EMBL" id="MU277223">
    <property type="protein sequence ID" value="KAI0059769.1"/>
    <property type="molecule type" value="Genomic_DNA"/>
</dbReference>
<sequence length="511" mass="56874">MMLLLLIVYASLIQFVGSSPVATPTSSTSTDDIVIFVLASSPSSSSSGACTDIAICRTRYTIIWSSLVTILACVWTAVHRNVPGPPRADESRILHVAGRALEVMKIVVVTLLVPEWVLAWAVRQLLNAFVVTRQLEQARGQAKARWDAKQALLDSMARRWREGALERDRSAQTTSSEKAGVQDGEATQSLARSCFGEKMEAGWLELGEWTASTVDDQAIRLRDAWTTRHGFFVIMGGFHYYQDGKPQHPLSREEVVNLVRNGDLAPPTDEEIRGWSQGDALSKALSVVQTLWFIVQAIARRVEGLPLTQLEVMTLAYTTITVAMYVAWWNKPQNVGGPVRVVVKLPEQDEYEWYPRVFNVITGMQDNEVDMRSEKRVSTFYGGGTDDANAVYADVVALAAAMVFGAVHCAAWNYASPSHAEQVIWRVSSLTIVALPGPMLVCVLLILRWERIPFTLRQVLRVLSVTVFILSAPIYIAARLFLFALSFTTLRSLPSEAYRAVQWTLRIPHFT</sequence>
<gene>
    <name evidence="1" type="ORF">BV25DRAFT_1918167</name>
</gene>
<keyword evidence="2" id="KW-1185">Reference proteome</keyword>
<comment type="caution">
    <text evidence="1">The sequence shown here is derived from an EMBL/GenBank/DDBJ whole genome shotgun (WGS) entry which is preliminary data.</text>
</comment>